<sequence length="796" mass="87789">MDRLVVREIGSRRSAMKQRYRIEVAGVVQGVGFRPLVYRLAVTHRLAGSVSNRNGHVVIAIEGLPDNLRAFVHELERHTSPPMRIDSLTVTQTEPVEERSFRIEPSDSSGESRYSVIPADLAVCELCSRETMTPGNRFYMYPFTGCTDCGPRYTIIHELPYDRERTSMSDFTMCDKCRKDYNDPQNRRFHAQNIACPDCGPQIQLMYPKLGELLGDWRTETHRLLENGGIIAVKGVGGFHLICDAQNEMAVAELRRRKHRPRKPLAVMAPGLSEAERCFELSLEEKDALASPQAPIVLVKPKAEAKLKLPLKVLAPGLDRLGVMLAYTPLHHLLFGSTCPLLVVTSGNASGKPIACTNEEAFRDLSRIADGFLLHDRLIVSRADDSVGQVADGAFCLTRRSRGYVPESLPVPLPEGDFTWPIALGTGAETKNTFCIVHNGIAWLSHHIGETDHVDGLRYYRDAVQRACRMLGVEPEIAGYDPHPGSAAAAEVRKQGVGKLIPVYHHHAHMASCMAEHQLREPVIGCVLDGTGYGVDGSLWGFDILAGDYAGFQRIHSLQPLKLPGGEAAIRYPWMMAVSCLYETYGPGSTFEHMITQRFPEYADKLPIVTAQLDGRIAVPQACGAGRLFDAVSALLGLCVKSGYDGEAAMMLGSLASLAAEEIPDPSANSCYPIVSRQDKWLVQPLFLALVDDLRHGLPAHLISQRFHRTVGEMVVDGAMRAAVRWGLRTVVLSGGVWDNRYLLSYTKARLVEEGFTVYSHQKIPAGDGGIAFGQAVAALWRWHREHVSFRSGEGD</sequence>
<dbReference type="SUPFAM" id="SSF55821">
    <property type="entry name" value="YrdC/RibB"/>
    <property type="match status" value="1"/>
</dbReference>
<dbReference type="GO" id="GO:0003998">
    <property type="term" value="F:acylphosphatase activity"/>
    <property type="evidence" value="ECO:0007669"/>
    <property type="project" value="UniProtKB-EC"/>
</dbReference>
<comment type="catalytic activity">
    <reaction evidence="8 11">
        <text>an acyl phosphate + H2O = a carboxylate + phosphate + H(+)</text>
        <dbReference type="Rhea" id="RHEA:14965"/>
        <dbReference type="ChEBI" id="CHEBI:15377"/>
        <dbReference type="ChEBI" id="CHEBI:15378"/>
        <dbReference type="ChEBI" id="CHEBI:29067"/>
        <dbReference type="ChEBI" id="CHEBI:43474"/>
        <dbReference type="ChEBI" id="CHEBI:59918"/>
        <dbReference type="EC" id="3.6.1.7"/>
    </reaction>
</comment>
<comment type="catalytic activity">
    <reaction evidence="9">
        <text>C-terminal L-cysteinyl-[HypE protein] + carbamoyl phosphate + ATP + H2O = C-terminal S-carboxamide-L-cysteinyl-[HypE protein] + AMP + phosphate + diphosphate + H(+)</text>
        <dbReference type="Rhea" id="RHEA:55636"/>
        <dbReference type="Rhea" id="RHEA-COMP:14247"/>
        <dbReference type="Rhea" id="RHEA-COMP:14392"/>
        <dbReference type="ChEBI" id="CHEBI:15377"/>
        <dbReference type="ChEBI" id="CHEBI:15378"/>
        <dbReference type="ChEBI" id="CHEBI:30616"/>
        <dbReference type="ChEBI" id="CHEBI:33019"/>
        <dbReference type="ChEBI" id="CHEBI:43474"/>
        <dbReference type="ChEBI" id="CHEBI:58228"/>
        <dbReference type="ChEBI" id="CHEBI:76913"/>
        <dbReference type="ChEBI" id="CHEBI:139126"/>
        <dbReference type="ChEBI" id="CHEBI:456215"/>
    </reaction>
</comment>
<dbReference type="GO" id="GO:0016743">
    <property type="term" value="F:carboxyl- or carbamoyltransferase activity"/>
    <property type="evidence" value="ECO:0007669"/>
    <property type="project" value="UniProtKB-UniRule"/>
</dbReference>
<gene>
    <name evidence="14" type="primary">hypF</name>
    <name evidence="14" type="ORF">EYB31_07755</name>
</gene>
<reference evidence="14 15" key="1">
    <citation type="submission" date="2019-02" db="EMBL/GenBank/DDBJ databases">
        <title>Paenibacillus sp. nov., isolated from surface-sterilized tissue of Thalictrum simplex L.</title>
        <authorList>
            <person name="Tuo L."/>
        </authorList>
    </citation>
    <scope>NUCLEOTIDE SEQUENCE [LARGE SCALE GENOMIC DNA]</scope>
    <source>
        <strain evidence="14 15">N2SHLJ1</strain>
    </source>
</reference>
<comment type="similarity">
    <text evidence="3 10">Belongs to the carbamoyltransferase HypF family.</text>
</comment>
<dbReference type="Gene3D" id="3.30.420.360">
    <property type="match status" value="1"/>
</dbReference>
<accession>A0A4Q9DVJ7</accession>
<evidence type="ECO:0000256" key="7">
    <source>
        <dbReference type="ARBA" id="ARBA00022833"/>
    </source>
</evidence>
<dbReference type="Gene3D" id="3.30.110.120">
    <property type="match status" value="1"/>
</dbReference>
<dbReference type="AlphaFoldDB" id="A0A4Q9DVJ7"/>
<dbReference type="PANTHER" id="PTHR42959:SF1">
    <property type="entry name" value="CARBAMOYLTRANSFERASE HYPF"/>
    <property type="match status" value="1"/>
</dbReference>
<evidence type="ECO:0000256" key="5">
    <source>
        <dbReference type="ARBA" id="ARBA00022723"/>
    </source>
</evidence>
<dbReference type="InterPro" id="IPR051060">
    <property type="entry name" value="Carbamoyltrans_HypF-like"/>
</dbReference>
<dbReference type="EC" id="6.2.-.-" evidence="10"/>
<dbReference type="Pfam" id="PF01300">
    <property type="entry name" value="Sua5_yciO_yrdC"/>
    <property type="match status" value="1"/>
</dbReference>
<dbReference type="SUPFAM" id="SSF54975">
    <property type="entry name" value="Acylphosphatase/BLUF domain-like"/>
    <property type="match status" value="1"/>
</dbReference>
<dbReference type="OrthoDB" id="9808093at2"/>
<dbReference type="PROSITE" id="PS51163">
    <property type="entry name" value="YRDC"/>
    <property type="match status" value="1"/>
</dbReference>
<keyword evidence="14" id="KW-0808">Transferase</keyword>
<feature type="domain" description="Acylphosphatase-like" evidence="12">
    <location>
        <begin position="19"/>
        <end position="105"/>
    </location>
</feature>
<evidence type="ECO:0000256" key="6">
    <source>
        <dbReference type="ARBA" id="ARBA00022771"/>
    </source>
</evidence>
<evidence type="ECO:0000256" key="2">
    <source>
        <dbReference type="ARBA" id="ARBA00005614"/>
    </source>
</evidence>
<keyword evidence="4" id="KW-0436">Ligase</keyword>
<dbReference type="InterPro" id="IPR006070">
    <property type="entry name" value="Sua5-like_dom"/>
</dbReference>
<dbReference type="PIRSF" id="PIRSF006256">
    <property type="entry name" value="CMPcnvr_hdrg_mat"/>
    <property type="match status" value="1"/>
</dbReference>
<dbReference type="Proteomes" id="UP000293142">
    <property type="component" value="Unassembled WGS sequence"/>
</dbReference>
<evidence type="ECO:0000256" key="8">
    <source>
        <dbReference type="ARBA" id="ARBA00047645"/>
    </source>
</evidence>
<dbReference type="UniPathway" id="UPA00335"/>
<dbReference type="Pfam" id="PF17788">
    <property type="entry name" value="HypF_C"/>
    <property type="match status" value="1"/>
</dbReference>
<name>A0A4Q9DVJ7_9BACL</name>
<dbReference type="GO" id="GO:0051604">
    <property type="term" value="P:protein maturation"/>
    <property type="evidence" value="ECO:0007669"/>
    <property type="project" value="TreeGrafter"/>
</dbReference>
<dbReference type="Gene3D" id="3.30.420.40">
    <property type="match status" value="1"/>
</dbReference>
<proteinExistence type="inferred from homology"/>
<dbReference type="GO" id="GO:0008270">
    <property type="term" value="F:zinc ion binding"/>
    <property type="evidence" value="ECO:0007669"/>
    <property type="project" value="UniProtKB-KW"/>
</dbReference>
<dbReference type="InterPro" id="IPR041440">
    <property type="entry name" value="HypF_C"/>
</dbReference>
<dbReference type="NCBIfam" id="TIGR00143">
    <property type="entry name" value="hypF"/>
    <property type="match status" value="1"/>
</dbReference>
<keyword evidence="15" id="KW-1185">Reference proteome</keyword>
<comment type="similarity">
    <text evidence="2">Belongs to the acylphosphatase family.</text>
</comment>
<dbReference type="InterPro" id="IPR001792">
    <property type="entry name" value="Acylphosphatase-like_dom"/>
</dbReference>
<feature type="domain" description="YrdC-like" evidence="13">
    <location>
        <begin position="215"/>
        <end position="403"/>
    </location>
</feature>
<evidence type="ECO:0000313" key="14">
    <source>
        <dbReference type="EMBL" id="TBL80304.1"/>
    </source>
</evidence>
<evidence type="ECO:0000259" key="12">
    <source>
        <dbReference type="PROSITE" id="PS51160"/>
    </source>
</evidence>
<keyword evidence="6" id="KW-0863">Zinc-finger</keyword>
<evidence type="ECO:0000256" key="10">
    <source>
        <dbReference type="PIRNR" id="PIRNR006256"/>
    </source>
</evidence>
<dbReference type="Pfam" id="PF00708">
    <property type="entry name" value="Acylphosphatase"/>
    <property type="match status" value="1"/>
</dbReference>
<protein>
    <recommendedName>
        <fullName evidence="10">Carbamoyltransferase</fullName>
        <ecNumber evidence="10">6.2.-.-</ecNumber>
    </recommendedName>
</protein>
<dbReference type="InterPro" id="IPR036046">
    <property type="entry name" value="Acylphosphatase-like_dom_sf"/>
</dbReference>
<comment type="pathway">
    <text evidence="1">Protein modification; [NiFe] hydrogenase maturation.</text>
</comment>
<dbReference type="InterPro" id="IPR055128">
    <property type="entry name" value="HypF_C_2"/>
</dbReference>
<feature type="active site" evidence="11">
    <location>
        <position position="34"/>
    </location>
</feature>
<dbReference type="Gene3D" id="3.90.870.50">
    <property type="match status" value="1"/>
</dbReference>
<organism evidence="14 15">
    <name type="scientific">Paenibacillus thalictri</name>
    <dbReference type="NCBI Taxonomy" id="2527873"/>
    <lineage>
        <taxon>Bacteria</taxon>
        <taxon>Bacillati</taxon>
        <taxon>Bacillota</taxon>
        <taxon>Bacilli</taxon>
        <taxon>Bacillales</taxon>
        <taxon>Paenibacillaceae</taxon>
        <taxon>Paenibacillus</taxon>
    </lineage>
</organism>
<dbReference type="InterPro" id="IPR017968">
    <property type="entry name" value="Acylphosphatase_CS"/>
</dbReference>
<dbReference type="InterPro" id="IPR017945">
    <property type="entry name" value="DHBP_synth_RibB-like_a/b_dom"/>
</dbReference>
<dbReference type="PROSITE" id="PS00150">
    <property type="entry name" value="ACYLPHOSPHATASE_1"/>
    <property type="match status" value="1"/>
</dbReference>
<evidence type="ECO:0000256" key="4">
    <source>
        <dbReference type="ARBA" id="ARBA00022598"/>
    </source>
</evidence>
<evidence type="ECO:0000256" key="11">
    <source>
        <dbReference type="PROSITE-ProRule" id="PRU00520"/>
    </source>
</evidence>
<dbReference type="GO" id="GO:0003725">
    <property type="term" value="F:double-stranded RNA binding"/>
    <property type="evidence" value="ECO:0007669"/>
    <property type="project" value="InterPro"/>
</dbReference>
<evidence type="ECO:0000256" key="9">
    <source>
        <dbReference type="ARBA" id="ARBA00048220"/>
    </source>
</evidence>
<dbReference type="EMBL" id="SIRE01000005">
    <property type="protein sequence ID" value="TBL80304.1"/>
    <property type="molecule type" value="Genomic_DNA"/>
</dbReference>
<dbReference type="PROSITE" id="PS51160">
    <property type="entry name" value="ACYLPHOSPHATASE_3"/>
    <property type="match status" value="1"/>
</dbReference>
<dbReference type="InterPro" id="IPR011125">
    <property type="entry name" value="Znf_HypF"/>
</dbReference>
<dbReference type="PANTHER" id="PTHR42959">
    <property type="entry name" value="CARBAMOYLTRANSFERASE"/>
    <property type="match status" value="1"/>
</dbReference>
<feature type="active site" evidence="11">
    <location>
        <position position="52"/>
    </location>
</feature>
<keyword evidence="5" id="KW-0479">Metal-binding</keyword>
<dbReference type="GO" id="GO:0016874">
    <property type="term" value="F:ligase activity"/>
    <property type="evidence" value="ECO:0007669"/>
    <property type="project" value="UniProtKB-UniRule"/>
</dbReference>
<evidence type="ECO:0000256" key="1">
    <source>
        <dbReference type="ARBA" id="ARBA00004711"/>
    </source>
</evidence>
<dbReference type="Pfam" id="PF07503">
    <property type="entry name" value="zf-HYPF"/>
    <property type="match status" value="2"/>
</dbReference>
<evidence type="ECO:0000313" key="15">
    <source>
        <dbReference type="Proteomes" id="UP000293142"/>
    </source>
</evidence>
<dbReference type="RefSeq" id="WP_131012719.1">
    <property type="nucleotide sequence ID" value="NZ_SIRE01000005.1"/>
</dbReference>
<keyword evidence="11" id="KW-0378">Hydrolase</keyword>
<evidence type="ECO:0000256" key="3">
    <source>
        <dbReference type="ARBA" id="ARBA00008097"/>
    </source>
</evidence>
<keyword evidence="7" id="KW-0862">Zinc</keyword>
<dbReference type="InterPro" id="IPR004421">
    <property type="entry name" value="Carbamoyltransferase_HypF"/>
</dbReference>
<comment type="caution">
    <text evidence="14">The sequence shown here is derived from an EMBL/GenBank/DDBJ whole genome shotgun (WGS) entry which is preliminary data.</text>
</comment>
<evidence type="ECO:0000259" key="13">
    <source>
        <dbReference type="PROSITE" id="PS51163"/>
    </source>
</evidence>
<dbReference type="Pfam" id="PF22521">
    <property type="entry name" value="HypF_C_2"/>
    <property type="match status" value="1"/>
</dbReference>